<dbReference type="InterPro" id="IPR018697">
    <property type="entry name" value="DUF2199"/>
</dbReference>
<name>A0ABR8UYE1_9CELL</name>
<dbReference type="EMBL" id="JACSQE010000002">
    <property type="protein sequence ID" value="MBD7997555.1"/>
    <property type="molecule type" value="Genomic_DNA"/>
</dbReference>
<proteinExistence type="predicted"/>
<protein>
    <submittedName>
        <fullName evidence="1">DUF2199 domain-containing protein</fullName>
    </submittedName>
</protein>
<dbReference type="RefSeq" id="WP_191789285.1">
    <property type="nucleotide sequence ID" value="NZ_JACSQE010000002.1"/>
</dbReference>
<dbReference type="Pfam" id="PF09965">
    <property type="entry name" value="DUF2199"/>
    <property type="match status" value="1"/>
</dbReference>
<accession>A0ABR8UYE1</accession>
<gene>
    <name evidence="1" type="ORF">H9640_03185</name>
</gene>
<dbReference type="Proteomes" id="UP000633601">
    <property type="component" value="Unassembled WGS sequence"/>
</dbReference>
<reference evidence="1 2" key="1">
    <citation type="submission" date="2020-08" db="EMBL/GenBank/DDBJ databases">
        <title>A Genomic Blueprint of the Chicken Gut Microbiome.</title>
        <authorList>
            <person name="Gilroy R."/>
            <person name="Ravi A."/>
            <person name="Getino M."/>
            <person name="Pursley I."/>
            <person name="Horton D.L."/>
            <person name="Alikhan N.-F."/>
            <person name="Baker D."/>
            <person name="Gharbi K."/>
            <person name="Hall N."/>
            <person name="Watson M."/>
            <person name="Adriaenssens E.M."/>
            <person name="Foster-Nyarko E."/>
            <person name="Jarju S."/>
            <person name="Secka A."/>
            <person name="Antonio M."/>
            <person name="Oren A."/>
            <person name="Chaudhuri R."/>
            <person name="La Ragione R.M."/>
            <person name="Hildebrand F."/>
            <person name="Pallen M.J."/>
        </authorList>
    </citation>
    <scope>NUCLEOTIDE SEQUENCE [LARGE SCALE GENOMIC DNA]</scope>
    <source>
        <strain evidence="1 2">Sa2CUA8</strain>
    </source>
</reference>
<evidence type="ECO:0000313" key="2">
    <source>
        <dbReference type="Proteomes" id="UP000633601"/>
    </source>
</evidence>
<evidence type="ECO:0000313" key="1">
    <source>
        <dbReference type="EMBL" id="MBD7997555.1"/>
    </source>
</evidence>
<comment type="caution">
    <text evidence="1">The sequence shown here is derived from an EMBL/GenBank/DDBJ whole genome shotgun (WGS) entry which is preliminary data.</text>
</comment>
<organism evidence="1 2">
    <name type="scientific">Oerskovia gallyi</name>
    <dbReference type="NCBI Taxonomy" id="2762226"/>
    <lineage>
        <taxon>Bacteria</taxon>
        <taxon>Bacillati</taxon>
        <taxon>Actinomycetota</taxon>
        <taxon>Actinomycetes</taxon>
        <taxon>Micrococcales</taxon>
        <taxon>Cellulomonadaceae</taxon>
        <taxon>Oerskovia</taxon>
    </lineage>
</organism>
<keyword evidence="2" id="KW-1185">Reference proteome</keyword>
<sequence>MSSPTDPAHQHQNGQRCACCAERHDGPLLAFHLPAPAYWSPEFEGQEGCSLTDELCVIDDQHFFVRALIEIPVHGQVDPFVWGAWASLSEDSYTRTVAAWETPGRESAAPVFGWLSSALPGYRRSTLRLKTMVHTRAVGLRPLLDVEPTRHRLAREQHGGITQAALARRLKRLIPPA</sequence>